<dbReference type="AlphaFoldDB" id="W4Q6V8"/>
<keyword evidence="1" id="KW-1133">Transmembrane helix</keyword>
<keyword evidence="1" id="KW-0812">Transmembrane</keyword>
<sequence>MSLLGCRLRGLTRGSLLPQESPCHSPARVTFTNHFTCYSFSFKSFLIFLCVAICPVLQTYIPTSLLNSNLSIFRVPCIMIGYCLETRFMLFVFGDNSKVYNFQTLDQRPLSFISQRPLLLFHIFLMTVEKFLSYLSTKRAPHPGSESKAPFQVQCKRALFHWTQLDVGARPRRRSRGGSPPPWGCEGCSAMERTSRTRNPKTSKVCEKSLFY</sequence>
<evidence type="ECO:0000313" key="2">
    <source>
        <dbReference type="EMBL" id="GAE27801.1"/>
    </source>
</evidence>
<feature type="transmembrane region" description="Helical" evidence="1">
    <location>
        <begin position="40"/>
        <end position="61"/>
    </location>
</feature>
<proteinExistence type="predicted"/>
<comment type="caution">
    <text evidence="2">The sequence shown here is derived from an EMBL/GenBank/DDBJ whole genome shotgun (WGS) entry which is preliminary data.</text>
</comment>
<evidence type="ECO:0000256" key="1">
    <source>
        <dbReference type="SAM" id="Phobius"/>
    </source>
</evidence>
<gene>
    <name evidence="2" type="ORF">JCM9140_3961</name>
</gene>
<dbReference type="Proteomes" id="UP000018890">
    <property type="component" value="Unassembled WGS sequence"/>
</dbReference>
<organism evidence="2 3">
    <name type="scientific">Halalkalibacter wakoensis JCM 9140</name>
    <dbReference type="NCBI Taxonomy" id="1236970"/>
    <lineage>
        <taxon>Bacteria</taxon>
        <taxon>Bacillati</taxon>
        <taxon>Bacillota</taxon>
        <taxon>Bacilli</taxon>
        <taxon>Bacillales</taxon>
        <taxon>Bacillaceae</taxon>
        <taxon>Halalkalibacter</taxon>
    </lineage>
</organism>
<keyword evidence="1" id="KW-0472">Membrane</keyword>
<keyword evidence="3" id="KW-1185">Reference proteome</keyword>
<dbReference type="EMBL" id="BAUT01000065">
    <property type="protein sequence ID" value="GAE27801.1"/>
    <property type="molecule type" value="Genomic_DNA"/>
</dbReference>
<evidence type="ECO:0000313" key="3">
    <source>
        <dbReference type="Proteomes" id="UP000018890"/>
    </source>
</evidence>
<protein>
    <submittedName>
        <fullName evidence="2">Uncharacterized protein</fullName>
    </submittedName>
</protein>
<reference evidence="2" key="1">
    <citation type="journal article" date="2014" name="Genome Announc.">
        <title>Draft Genome Sequences of Three Alkaliphilic Bacillus Strains, Bacillus wakoensis JCM 9140T, Bacillus akibai JCM 9157T, and Bacillus hemicellulosilyticus JCM 9152T.</title>
        <authorList>
            <person name="Yuki M."/>
            <person name="Oshima K."/>
            <person name="Suda W."/>
            <person name="Oshida Y."/>
            <person name="Kitamura K."/>
            <person name="Iida T."/>
            <person name="Hattori M."/>
            <person name="Ohkuma M."/>
        </authorList>
    </citation>
    <scope>NUCLEOTIDE SEQUENCE [LARGE SCALE GENOMIC DNA]</scope>
    <source>
        <strain evidence="2">JCM 9140</strain>
    </source>
</reference>
<name>W4Q6V8_9BACI</name>
<accession>W4Q6V8</accession>
<feature type="transmembrane region" description="Helical" evidence="1">
    <location>
        <begin position="73"/>
        <end position="93"/>
    </location>
</feature>